<gene>
    <name evidence="1" type="ORF">VRLFYP33_01237</name>
</gene>
<protein>
    <recommendedName>
        <fullName evidence="2">Peptidase C39-like domain-containing protein</fullName>
    </recommendedName>
</protein>
<dbReference type="AlphaFoldDB" id="A0A6N3BYD0"/>
<name>A0A6N3BYD0_9FIRM</name>
<reference evidence="1" key="1">
    <citation type="submission" date="2019-11" db="EMBL/GenBank/DDBJ databases">
        <authorList>
            <person name="Feng L."/>
        </authorList>
    </citation>
    <scope>NUCLEOTIDE SEQUENCE</scope>
    <source>
        <strain evidence="1">VrattiLFYP33</strain>
    </source>
</reference>
<accession>A0A6N3BYD0</accession>
<sequence>MESLTLKHPEWLQVKKDGRFSYGYNQEWYHDDWQRLSGCGPTTATQVISYVQFRDGLLDSTTSNDGEAALKRMEELFQYVRPRIGGGLYKTQWFQEGLNDYCEKKELPYTVKMMGVYPFAVCRQPLQQVVNFIKQGLGSDSPVAFLNRHRGNEKGLSTWHWVPIVKLTENNDDVRCVVYDEEIERIFSLKRWLQDTMLGGGFAYAVRKQQ</sequence>
<dbReference type="EMBL" id="CACRUX010000048">
    <property type="protein sequence ID" value="VYU09610.1"/>
    <property type="molecule type" value="Genomic_DNA"/>
</dbReference>
<organism evidence="1">
    <name type="scientific">Veillonella ratti</name>
    <dbReference type="NCBI Taxonomy" id="103892"/>
    <lineage>
        <taxon>Bacteria</taxon>
        <taxon>Bacillati</taxon>
        <taxon>Bacillota</taxon>
        <taxon>Negativicutes</taxon>
        <taxon>Veillonellales</taxon>
        <taxon>Veillonellaceae</taxon>
        <taxon>Veillonella</taxon>
    </lineage>
</organism>
<proteinExistence type="predicted"/>
<evidence type="ECO:0000313" key="1">
    <source>
        <dbReference type="EMBL" id="VYU09610.1"/>
    </source>
</evidence>
<dbReference type="RefSeq" id="WP_021840763.1">
    <property type="nucleotide sequence ID" value="NZ_CACRUX010000048.1"/>
</dbReference>
<evidence type="ECO:0008006" key="2">
    <source>
        <dbReference type="Google" id="ProtNLM"/>
    </source>
</evidence>